<dbReference type="EMBL" id="LT629700">
    <property type="protein sequence ID" value="SDL68015.1"/>
    <property type="molecule type" value="Genomic_DNA"/>
</dbReference>
<evidence type="ECO:0000313" key="2">
    <source>
        <dbReference type="EMBL" id="SDL68015.1"/>
    </source>
</evidence>
<organism evidence="2 3">
    <name type="scientific">Corynebacterium mycetoides</name>
    <dbReference type="NCBI Taxonomy" id="38302"/>
    <lineage>
        <taxon>Bacteria</taxon>
        <taxon>Bacillati</taxon>
        <taxon>Actinomycetota</taxon>
        <taxon>Actinomycetes</taxon>
        <taxon>Mycobacteriales</taxon>
        <taxon>Corynebacteriaceae</taxon>
        <taxon>Corynebacterium</taxon>
    </lineage>
</organism>
<dbReference type="PANTHER" id="PTHR37292">
    <property type="entry name" value="VNG6097C"/>
    <property type="match status" value="1"/>
</dbReference>
<evidence type="ECO:0000259" key="1">
    <source>
        <dbReference type="Pfam" id="PF03235"/>
    </source>
</evidence>
<dbReference type="STRING" id="38302.SAMN04488535_0393"/>
<dbReference type="OrthoDB" id="9787127at2"/>
<dbReference type="RefSeq" id="WP_092148071.1">
    <property type="nucleotide sequence ID" value="NZ_LT629700.1"/>
</dbReference>
<dbReference type="InterPro" id="IPR004919">
    <property type="entry name" value="GmrSD_N"/>
</dbReference>
<dbReference type="Pfam" id="PF03235">
    <property type="entry name" value="GmrSD_N"/>
    <property type="match status" value="1"/>
</dbReference>
<gene>
    <name evidence="2" type="ORF">SAMN04488535_0393</name>
</gene>
<name>A0A1G9M2T9_9CORY</name>
<sequence length="580" mass="64289">MGFTTPSYSLSDLFARVHRGELQLPDFQREYTWDVDRVRTLVTSVLRGYPIGSLLALDTRNVAPRFKSRPLDGAPQAQVQPGLLLLDGQQRLTSLFHAFSGDGVVPTVDFLGNRISRRFFVDIRRAVSAQPLPVEAVFAVDTNGDVRSHFGPAISGGLNTREGMLEHGVIPVSALLNDDANTLLFDLAAATEDPQMREAAAAFESRVVSQLPAYDIPLVRIDRDTSLVGIGQIFAHANSAGVQMDVFELLTATFALQDPEFVVVEHWAGVEKQLREHPALDNIGRIEFLRAMSLLITGRRGPARGHRGDILSIDLEGYLAHADEVAAGFAAAAEFLAERRMLTTDQVPYTAQLVTLAVLLARLADRPGVLDNEQSRDRLNRWFWSGVFGELYGAHSPIIRAGADVDEVTPWVMGETDTTPRTVEDARCTRARIVSAGPDSGVYRGLFALLMARDARDWRTGQAFECDTMERLEPTFELVFPRGVCDTRGVDPQFAESVVNRTPMGVRTRIFIEGNEPKRYLPRLQSKCLMEDAEFDAMLAAHEINPRTLFASDVDTFMRERLDRLATIIEHAMGKPVDES</sequence>
<protein>
    <recommendedName>
        <fullName evidence="1">GmrSD restriction endonucleases N-terminal domain-containing protein</fullName>
    </recommendedName>
</protein>
<proteinExistence type="predicted"/>
<feature type="domain" description="GmrSD restriction endonucleases N-terminal" evidence="1">
    <location>
        <begin position="10"/>
        <end position="254"/>
    </location>
</feature>
<dbReference type="PANTHER" id="PTHR37292:SF2">
    <property type="entry name" value="DUF262 DOMAIN-CONTAINING PROTEIN"/>
    <property type="match status" value="1"/>
</dbReference>
<evidence type="ECO:0000313" key="3">
    <source>
        <dbReference type="Proteomes" id="UP000199350"/>
    </source>
</evidence>
<reference evidence="3" key="1">
    <citation type="submission" date="2016-10" db="EMBL/GenBank/DDBJ databases">
        <authorList>
            <person name="Varghese N."/>
            <person name="Submissions S."/>
        </authorList>
    </citation>
    <scope>NUCLEOTIDE SEQUENCE [LARGE SCALE GENOMIC DNA]</scope>
    <source>
        <strain evidence="3">DSM 20632</strain>
    </source>
</reference>
<dbReference type="Proteomes" id="UP000199350">
    <property type="component" value="Chromosome I"/>
</dbReference>
<accession>A0A1G9M2T9</accession>
<dbReference type="AlphaFoldDB" id="A0A1G9M2T9"/>
<keyword evidence="3" id="KW-1185">Reference proteome</keyword>